<dbReference type="SUPFAM" id="SSF55073">
    <property type="entry name" value="Nucleotide cyclase"/>
    <property type="match status" value="1"/>
</dbReference>
<evidence type="ECO:0000256" key="6">
    <source>
        <dbReference type="ARBA" id="ARBA00022741"/>
    </source>
</evidence>
<dbReference type="GO" id="GO:0035556">
    <property type="term" value="P:intracellular signal transduction"/>
    <property type="evidence" value="ECO:0007669"/>
    <property type="project" value="InterPro"/>
</dbReference>
<dbReference type="GO" id="GO:0046872">
    <property type="term" value="F:metal ion binding"/>
    <property type="evidence" value="ECO:0007669"/>
    <property type="project" value="UniProtKB-KW"/>
</dbReference>
<evidence type="ECO:0000256" key="9">
    <source>
        <dbReference type="ARBA" id="ARBA00022989"/>
    </source>
</evidence>
<keyword evidence="8" id="KW-0460">Magnesium</keyword>
<keyword evidence="11" id="KW-0456">Lyase</keyword>
<proteinExistence type="predicted"/>
<evidence type="ECO:0000256" key="8">
    <source>
        <dbReference type="ARBA" id="ARBA00022842"/>
    </source>
</evidence>
<protein>
    <recommendedName>
        <fullName evidence="3">adenylate cyclase</fullName>
        <ecNumber evidence="3">4.6.1.1</ecNumber>
    </recommendedName>
</protein>
<keyword evidence="4" id="KW-0812">Transmembrane</keyword>
<dbReference type="GO" id="GO:0007189">
    <property type="term" value="P:adenylate cyclase-activating G protein-coupled receptor signaling pathway"/>
    <property type="evidence" value="ECO:0007669"/>
    <property type="project" value="TreeGrafter"/>
</dbReference>
<evidence type="ECO:0000256" key="3">
    <source>
        <dbReference type="ARBA" id="ARBA00012201"/>
    </source>
</evidence>
<evidence type="ECO:0000256" key="1">
    <source>
        <dbReference type="ARBA" id="ARBA00001593"/>
    </source>
</evidence>
<keyword evidence="10" id="KW-0472">Membrane</keyword>
<gene>
    <name evidence="14" type="ORF">CTOB1V02_LOCUS7760</name>
</gene>
<evidence type="ECO:0000256" key="4">
    <source>
        <dbReference type="ARBA" id="ARBA00022692"/>
    </source>
</evidence>
<organism evidence="14">
    <name type="scientific">Cyprideis torosa</name>
    <dbReference type="NCBI Taxonomy" id="163714"/>
    <lineage>
        <taxon>Eukaryota</taxon>
        <taxon>Metazoa</taxon>
        <taxon>Ecdysozoa</taxon>
        <taxon>Arthropoda</taxon>
        <taxon>Crustacea</taxon>
        <taxon>Oligostraca</taxon>
        <taxon>Ostracoda</taxon>
        <taxon>Podocopa</taxon>
        <taxon>Podocopida</taxon>
        <taxon>Cytherocopina</taxon>
        <taxon>Cytheroidea</taxon>
        <taxon>Cytherideidae</taxon>
        <taxon>Cyprideis</taxon>
    </lineage>
</organism>
<keyword evidence="5" id="KW-0479">Metal-binding</keyword>
<comment type="catalytic activity">
    <reaction evidence="1">
        <text>ATP = 3',5'-cyclic AMP + diphosphate</text>
        <dbReference type="Rhea" id="RHEA:15389"/>
        <dbReference type="ChEBI" id="CHEBI:30616"/>
        <dbReference type="ChEBI" id="CHEBI:33019"/>
        <dbReference type="ChEBI" id="CHEBI:58165"/>
        <dbReference type="EC" id="4.6.1.1"/>
    </reaction>
</comment>
<keyword evidence="9" id="KW-1133">Transmembrane helix</keyword>
<dbReference type="PANTHER" id="PTHR45627:SF30">
    <property type="entry name" value="ADENYLATE CYCLASE TYPE 3"/>
    <property type="match status" value="1"/>
</dbReference>
<evidence type="ECO:0000313" key="14">
    <source>
        <dbReference type="EMBL" id="CAD7229895.1"/>
    </source>
</evidence>
<dbReference type="InterPro" id="IPR001054">
    <property type="entry name" value="A/G_cyclase"/>
</dbReference>
<evidence type="ECO:0000256" key="5">
    <source>
        <dbReference type="ARBA" id="ARBA00022723"/>
    </source>
</evidence>
<dbReference type="GO" id="GO:0005524">
    <property type="term" value="F:ATP binding"/>
    <property type="evidence" value="ECO:0007669"/>
    <property type="project" value="UniProtKB-KW"/>
</dbReference>
<dbReference type="AlphaFoldDB" id="A0A7R8WF86"/>
<feature type="region of interest" description="Disordered" evidence="12">
    <location>
        <begin position="154"/>
        <end position="183"/>
    </location>
</feature>
<dbReference type="EMBL" id="OB662346">
    <property type="protein sequence ID" value="CAD7229895.1"/>
    <property type="molecule type" value="Genomic_DNA"/>
</dbReference>
<sequence>MATTAQIAIKQTFSEKEPSRNISSCVHRLRYVQESTGSPVDMRVGIHTGAVLAGVLGQRQWHYDVYSKDVVLANKMEATGMPGRVHVSSHTLACLDDHFAVEEAFGEERAESLKEADLKTYWITGVLKQQQPEAEEINGDLVLIQDDGNTVMSRENSVKDKGESSIGGMDTDEKNPLHPKKGSAGYRRALQKELVNRVGHAQTLKDHILDSVTLRFRNPEMETEWAQSIEPETNLSFLATPVLVRDILETLVQWSQPLVAHILEVQVRTVYALVARTLEALVHDILETLAPLVAHIVGAEALMVYVLVARILEVLVRDILGTLAQRSQLLVAHILEALARTVYALVARILEALVRDTLENLALVRDILGTLAQRSQLLVARISKALARTVYALVARTLEALVRDTLGNLARKVCAVVVHIQKALVLGILEDLAQKDLLLAVGIWAVPARGIPVCLASVVEEANTALALP</sequence>
<evidence type="ECO:0000259" key="13">
    <source>
        <dbReference type="PROSITE" id="PS50125"/>
    </source>
</evidence>
<dbReference type="PROSITE" id="PS50125">
    <property type="entry name" value="GUANYLATE_CYCLASE_2"/>
    <property type="match status" value="1"/>
</dbReference>
<comment type="subcellular location">
    <subcellularLocation>
        <location evidence="2">Membrane</location>
        <topology evidence="2">Multi-pass membrane protein</topology>
    </subcellularLocation>
</comment>
<keyword evidence="7" id="KW-0067">ATP-binding</keyword>
<evidence type="ECO:0000256" key="7">
    <source>
        <dbReference type="ARBA" id="ARBA00022840"/>
    </source>
</evidence>
<feature type="domain" description="Guanylate cyclase" evidence="13">
    <location>
        <begin position="39"/>
        <end position="77"/>
    </location>
</feature>
<evidence type="ECO:0000256" key="2">
    <source>
        <dbReference type="ARBA" id="ARBA00004141"/>
    </source>
</evidence>
<dbReference type="Pfam" id="PF00211">
    <property type="entry name" value="Guanylate_cyc"/>
    <property type="match status" value="1"/>
</dbReference>
<evidence type="ECO:0000256" key="11">
    <source>
        <dbReference type="ARBA" id="ARBA00023239"/>
    </source>
</evidence>
<dbReference type="InterPro" id="IPR029787">
    <property type="entry name" value="Nucleotide_cyclase"/>
</dbReference>
<dbReference type="GO" id="GO:0005886">
    <property type="term" value="C:plasma membrane"/>
    <property type="evidence" value="ECO:0007669"/>
    <property type="project" value="TreeGrafter"/>
</dbReference>
<dbReference type="GO" id="GO:0006171">
    <property type="term" value="P:cAMP biosynthetic process"/>
    <property type="evidence" value="ECO:0007669"/>
    <property type="project" value="TreeGrafter"/>
</dbReference>
<dbReference type="Gene3D" id="3.30.70.1230">
    <property type="entry name" value="Nucleotide cyclase"/>
    <property type="match status" value="1"/>
</dbReference>
<dbReference type="CDD" id="cd07302">
    <property type="entry name" value="CHD"/>
    <property type="match status" value="1"/>
</dbReference>
<dbReference type="OrthoDB" id="10261550at2759"/>
<accession>A0A7R8WF86</accession>
<keyword evidence="6" id="KW-0547">Nucleotide-binding</keyword>
<dbReference type="PANTHER" id="PTHR45627">
    <property type="entry name" value="ADENYLATE CYCLASE TYPE 1"/>
    <property type="match status" value="1"/>
</dbReference>
<dbReference type="GO" id="GO:0004016">
    <property type="term" value="F:adenylate cyclase activity"/>
    <property type="evidence" value="ECO:0007669"/>
    <property type="project" value="UniProtKB-EC"/>
</dbReference>
<name>A0A7R8WF86_9CRUS</name>
<evidence type="ECO:0000256" key="12">
    <source>
        <dbReference type="SAM" id="MobiDB-lite"/>
    </source>
</evidence>
<reference evidence="14" key="1">
    <citation type="submission" date="2020-11" db="EMBL/GenBank/DDBJ databases">
        <authorList>
            <person name="Tran Van P."/>
        </authorList>
    </citation>
    <scope>NUCLEOTIDE SEQUENCE</scope>
</reference>
<dbReference type="EC" id="4.6.1.1" evidence="3"/>
<evidence type="ECO:0000256" key="10">
    <source>
        <dbReference type="ARBA" id="ARBA00023136"/>
    </source>
</evidence>